<feature type="non-terminal residue" evidence="1">
    <location>
        <position position="1"/>
    </location>
</feature>
<feature type="non-terminal residue" evidence="1">
    <location>
        <position position="53"/>
    </location>
</feature>
<comment type="caution">
    <text evidence="1">The sequence shown here is derived from an EMBL/GenBank/DDBJ whole genome shotgun (WGS) entry which is preliminary data.</text>
</comment>
<proteinExistence type="predicted"/>
<evidence type="ECO:0000313" key="1">
    <source>
        <dbReference type="EMBL" id="KAH9300833.1"/>
    </source>
</evidence>
<protein>
    <submittedName>
        <fullName evidence="1">Uncharacterized protein</fullName>
    </submittedName>
</protein>
<accession>A0AA38FFX4</accession>
<sequence length="53" mass="5893">SEPIANFHIEPHTPSQINANCSAFDQEDYPSTDEADTKVGSIPDLTLDEWMSK</sequence>
<keyword evidence="2" id="KW-1185">Reference proteome</keyword>
<dbReference type="AlphaFoldDB" id="A0AA38FFX4"/>
<organism evidence="1 2">
    <name type="scientific">Taxus chinensis</name>
    <name type="common">Chinese yew</name>
    <name type="synonym">Taxus wallichiana var. chinensis</name>
    <dbReference type="NCBI Taxonomy" id="29808"/>
    <lineage>
        <taxon>Eukaryota</taxon>
        <taxon>Viridiplantae</taxon>
        <taxon>Streptophyta</taxon>
        <taxon>Embryophyta</taxon>
        <taxon>Tracheophyta</taxon>
        <taxon>Spermatophyta</taxon>
        <taxon>Pinopsida</taxon>
        <taxon>Pinidae</taxon>
        <taxon>Conifers II</taxon>
        <taxon>Cupressales</taxon>
        <taxon>Taxaceae</taxon>
        <taxon>Taxus</taxon>
    </lineage>
</organism>
<evidence type="ECO:0000313" key="2">
    <source>
        <dbReference type="Proteomes" id="UP000824469"/>
    </source>
</evidence>
<gene>
    <name evidence="1" type="ORF">KI387_012416</name>
</gene>
<name>A0AA38FFX4_TAXCH</name>
<reference evidence="1 2" key="1">
    <citation type="journal article" date="2021" name="Nat. Plants">
        <title>The Taxus genome provides insights into paclitaxel biosynthesis.</title>
        <authorList>
            <person name="Xiong X."/>
            <person name="Gou J."/>
            <person name="Liao Q."/>
            <person name="Li Y."/>
            <person name="Zhou Q."/>
            <person name="Bi G."/>
            <person name="Li C."/>
            <person name="Du R."/>
            <person name="Wang X."/>
            <person name="Sun T."/>
            <person name="Guo L."/>
            <person name="Liang H."/>
            <person name="Lu P."/>
            <person name="Wu Y."/>
            <person name="Zhang Z."/>
            <person name="Ro D.K."/>
            <person name="Shang Y."/>
            <person name="Huang S."/>
            <person name="Yan J."/>
        </authorList>
    </citation>
    <scope>NUCLEOTIDE SEQUENCE [LARGE SCALE GENOMIC DNA]</scope>
    <source>
        <strain evidence="1">Ta-2019</strain>
    </source>
</reference>
<dbReference type="EMBL" id="JAHRHJ020000009">
    <property type="protein sequence ID" value="KAH9300833.1"/>
    <property type="molecule type" value="Genomic_DNA"/>
</dbReference>
<dbReference type="Proteomes" id="UP000824469">
    <property type="component" value="Unassembled WGS sequence"/>
</dbReference>